<evidence type="ECO:0000256" key="3">
    <source>
        <dbReference type="ARBA" id="ARBA00007353"/>
    </source>
</evidence>
<comment type="catalytic activity">
    <reaction evidence="8">
        <text>adenosine + H2O + H(+) = inosine + NH4(+)</text>
        <dbReference type="Rhea" id="RHEA:24408"/>
        <dbReference type="ChEBI" id="CHEBI:15377"/>
        <dbReference type="ChEBI" id="CHEBI:15378"/>
        <dbReference type="ChEBI" id="CHEBI:16335"/>
        <dbReference type="ChEBI" id="CHEBI:17596"/>
        <dbReference type="ChEBI" id="CHEBI:28938"/>
        <dbReference type="EC" id="3.5.4.4"/>
    </reaction>
    <physiologicalReaction direction="left-to-right" evidence="8">
        <dbReference type="Rhea" id="RHEA:24409"/>
    </physiologicalReaction>
</comment>
<organism evidence="12 13">
    <name type="scientific">Muricoprocola aceti</name>
    <dbReference type="NCBI Taxonomy" id="2981772"/>
    <lineage>
        <taxon>Bacteria</taxon>
        <taxon>Bacillati</taxon>
        <taxon>Bacillota</taxon>
        <taxon>Clostridia</taxon>
        <taxon>Lachnospirales</taxon>
        <taxon>Lachnospiraceae</taxon>
        <taxon>Muricoprocola</taxon>
    </lineage>
</organism>
<dbReference type="PANTHER" id="PTHR30616:SF2">
    <property type="entry name" value="PURINE NUCLEOSIDE PHOSPHORYLASE LACC1"/>
    <property type="match status" value="1"/>
</dbReference>
<evidence type="ECO:0000256" key="1">
    <source>
        <dbReference type="ARBA" id="ARBA00000553"/>
    </source>
</evidence>
<comment type="similarity">
    <text evidence="3 11">Belongs to the purine nucleoside phosphorylase YfiH/LACC1 family.</text>
</comment>
<comment type="caution">
    <text evidence="12">The sequence shown here is derived from an EMBL/GenBank/DDBJ whole genome shotgun (WGS) entry which is preliminary data.</text>
</comment>
<dbReference type="Proteomes" id="UP001652338">
    <property type="component" value="Unassembled WGS sequence"/>
</dbReference>
<dbReference type="SUPFAM" id="SSF64438">
    <property type="entry name" value="CNF1/YfiH-like putative cysteine hydrolases"/>
    <property type="match status" value="1"/>
</dbReference>
<dbReference type="EMBL" id="JAOQKE010000001">
    <property type="protein sequence ID" value="MCU6723987.1"/>
    <property type="molecule type" value="Genomic_DNA"/>
</dbReference>
<evidence type="ECO:0000256" key="2">
    <source>
        <dbReference type="ARBA" id="ARBA00003215"/>
    </source>
</evidence>
<dbReference type="Pfam" id="PF02578">
    <property type="entry name" value="Cu-oxidase_4"/>
    <property type="match status" value="1"/>
</dbReference>
<evidence type="ECO:0000256" key="10">
    <source>
        <dbReference type="ARBA" id="ARBA00049893"/>
    </source>
</evidence>
<evidence type="ECO:0000256" key="11">
    <source>
        <dbReference type="RuleBase" id="RU361274"/>
    </source>
</evidence>
<keyword evidence="6" id="KW-0378">Hydrolase</keyword>
<protein>
    <recommendedName>
        <fullName evidence="11">Purine nucleoside phosphorylase</fullName>
    </recommendedName>
</protein>
<name>A0ABT2SHM3_9FIRM</name>
<evidence type="ECO:0000256" key="4">
    <source>
        <dbReference type="ARBA" id="ARBA00022679"/>
    </source>
</evidence>
<dbReference type="Gene3D" id="3.60.140.10">
    <property type="entry name" value="CNF1/YfiH-like putative cysteine hydrolases"/>
    <property type="match status" value="1"/>
</dbReference>
<dbReference type="InterPro" id="IPR011324">
    <property type="entry name" value="Cytotoxic_necrot_fac-like_cat"/>
</dbReference>
<evidence type="ECO:0000256" key="7">
    <source>
        <dbReference type="ARBA" id="ARBA00022833"/>
    </source>
</evidence>
<evidence type="ECO:0000313" key="12">
    <source>
        <dbReference type="EMBL" id="MCU6723987.1"/>
    </source>
</evidence>
<sequence length="291" mass="33155">MEYIQDQNQKISIKRVGEDPVLGVHQKGGVYWLSFPQLDARQEFLHGFSTRLGGVSKEHLYSMNLSFSRGDSEENVRENFRRMGAAIGFEPEKMVFSHQTHTTNIRKVTREDCGKGFSRERDYQDIDGLITNEPGVVLTTFYADCVPIFLVDPVKKAIGLSHSGWRGTVGKISRETIHCMQESYGSRPEDLLAAVGPSICQDCYEVSKDVIDRFKDGFARKYWPELFYEKSNGKYQLNLWKANEILFCEAGIPKDQISVTDLCTCCNPRLLYSHRASQGRRGNLAAFLMIR</sequence>
<evidence type="ECO:0000256" key="5">
    <source>
        <dbReference type="ARBA" id="ARBA00022723"/>
    </source>
</evidence>
<comment type="catalytic activity">
    <reaction evidence="10">
        <text>S-methyl-5'-thioadenosine + phosphate = 5-(methylsulfanyl)-alpha-D-ribose 1-phosphate + adenine</text>
        <dbReference type="Rhea" id="RHEA:11852"/>
        <dbReference type="ChEBI" id="CHEBI:16708"/>
        <dbReference type="ChEBI" id="CHEBI:17509"/>
        <dbReference type="ChEBI" id="CHEBI:43474"/>
        <dbReference type="ChEBI" id="CHEBI:58533"/>
        <dbReference type="EC" id="2.4.2.28"/>
    </reaction>
    <physiologicalReaction direction="left-to-right" evidence="10">
        <dbReference type="Rhea" id="RHEA:11853"/>
    </physiologicalReaction>
</comment>
<evidence type="ECO:0000256" key="6">
    <source>
        <dbReference type="ARBA" id="ARBA00022801"/>
    </source>
</evidence>
<gene>
    <name evidence="12" type="primary">pgeF</name>
    <name evidence="12" type="ORF">OCV47_01220</name>
</gene>
<keyword evidence="13" id="KW-1185">Reference proteome</keyword>
<dbReference type="InterPro" id="IPR003730">
    <property type="entry name" value="Cu_polyphenol_OxRdtase"/>
</dbReference>
<reference evidence="12 13" key="1">
    <citation type="journal article" date="2021" name="ISME Commun">
        <title>Automated analysis of genomic sequences facilitates high-throughput and comprehensive description of bacteria.</title>
        <authorList>
            <person name="Hitch T.C.A."/>
        </authorList>
    </citation>
    <scope>NUCLEOTIDE SEQUENCE [LARGE SCALE GENOMIC DNA]</scope>
    <source>
        <strain evidence="12 13">Sanger_29</strain>
    </source>
</reference>
<keyword evidence="7" id="KW-0862">Zinc</keyword>
<proteinExistence type="inferred from homology"/>
<dbReference type="RefSeq" id="WP_262653187.1">
    <property type="nucleotide sequence ID" value="NZ_JAOQKE010000001.1"/>
</dbReference>
<comment type="catalytic activity">
    <reaction evidence="9">
        <text>adenosine + phosphate = alpha-D-ribose 1-phosphate + adenine</text>
        <dbReference type="Rhea" id="RHEA:27642"/>
        <dbReference type="ChEBI" id="CHEBI:16335"/>
        <dbReference type="ChEBI" id="CHEBI:16708"/>
        <dbReference type="ChEBI" id="CHEBI:43474"/>
        <dbReference type="ChEBI" id="CHEBI:57720"/>
        <dbReference type="EC" id="2.4.2.1"/>
    </reaction>
    <physiologicalReaction direction="left-to-right" evidence="9">
        <dbReference type="Rhea" id="RHEA:27643"/>
    </physiologicalReaction>
</comment>
<dbReference type="CDD" id="cd16833">
    <property type="entry name" value="YfiH"/>
    <property type="match status" value="1"/>
</dbReference>
<keyword evidence="5" id="KW-0479">Metal-binding</keyword>
<evidence type="ECO:0000256" key="8">
    <source>
        <dbReference type="ARBA" id="ARBA00047989"/>
    </source>
</evidence>
<dbReference type="InterPro" id="IPR038371">
    <property type="entry name" value="Cu_polyphenol_OxRdtase_sf"/>
</dbReference>
<comment type="catalytic activity">
    <reaction evidence="1">
        <text>inosine + phosphate = alpha-D-ribose 1-phosphate + hypoxanthine</text>
        <dbReference type="Rhea" id="RHEA:27646"/>
        <dbReference type="ChEBI" id="CHEBI:17368"/>
        <dbReference type="ChEBI" id="CHEBI:17596"/>
        <dbReference type="ChEBI" id="CHEBI:43474"/>
        <dbReference type="ChEBI" id="CHEBI:57720"/>
        <dbReference type="EC" id="2.4.2.1"/>
    </reaction>
    <physiologicalReaction direction="left-to-right" evidence="1">
        <dbReference type="Rhea" id="RHEA:27647"/>
    </physiologicalReaction>
</comment>
<dbReference type="NCBIfam" id="TIGR00726">
    <property type="entry name" value="peptidoglycan editing factor PgeF"/>
    <property type="match status" value="1"/>
</dbReference>
<dbReference type="PANTHER" id="PTHR30616">
    <property type="entry name" value="UNCHARACTERIZED PROTEIN YFIH"/>
    <property type="match status" value="1"/>
</dbReference>
<evidence type="ECO:0000256" key="9">
    <source>
        <dbReference type="ARBA" id="ARBA00048968"/>
    </source>
</evidence>
<keyword evidence="4" id="KW-0808">Transferase</keyword>
<evidence type="ECO:0000313" key="13">
    <source>
        <dbReference type="Proteomes" id="UP001652338"/>
    </source>
</evidence>
<accession>A0ABT2SHM3</accession>
<comment type="function">
    <text evidence="2">Purine nucleoside enzyme that catalyzes the phosphorolysis of adenosine and inosine nucleosides, yielding D-ribose 1-phosphate and the respective free bases, adenine and hypoxanthine. Also catalyzes the phosphorolysis of S-methyl-5'-thioadenosine into adenine and S-methyl-5-thio-alpha-D-ribose 1-phosphate. Also has adenosine deaminase activity.</text>
</comment>